<evidence type="ECO:0000313" key="2">
    <source>
        <dbReference type="Proteomes" id="UP000310200"/>
    </source>
</evidence>
<name>A0A4S2KFI8_9HYME</name>
<feature type="non-terminal residue" evidence="1">
    <location>
        <position position="1"/>
    </location>
</feature>
<accession>A0A4S2KFI8</accession>
<dbReference type="AlphaFoldDB" id="A0A4S2KFI8"/>
<proteinExistence type="predicted"/>
<gene>
    <name evidence="1" type="ORF">DBV15_04565</name>
</gene>
<comment type="caution">
    <text evidence="1">The sequence shown here is derived from an EMBL/GenBank/DDBJ whole genome shotgun (WGS) entry which is preliminary data.</text>
</comment>
<reference evidence="1 2" key="1">
    <citation type="journal article" date="2019" name="Philos. Trans. R. Soc. Lond., B, Biol. Sci.">
        <title>Ant behaviour and brain gene expression of defending hosts depend on the ecological success of the intruding social parasite.</title>
        <authorList>
            <person name="Kaur R."/>
            <person name="Stoldt M."/>
            <person name="Jongepier E."/>
            <person name="Feldmeyer B."/>
            <person name="Menzel F."/>
            <person name="Bornberg-Bauer E."/>
            <person name="Foitzik S."/>
        </authorList>
    </citation>
    <scope>NUCLEOTIDE SEQUENCE [LARGE SCALE GENOMIC DNA]</scope>
    <source>
        <tissue evidence="1">Whole body</tissue>
    </source>
</reference>
<keyword evidence="2" id="KW-1185">Reference proteome</keyword>
<dbReference type="Proteomes" id="UP000310200">
    <property type="component" value="Unassembled WGS sequence"/>
</dbReference>
<protein>
    <submittedName>
        <fullName evidence="1">Uncharacterized protein</fullName>
    </submittedName>
</protein>
<sequence>AIRYSLFAHPPTNISEHLPSPKAYAAMRRRVPRRRFVREMVIGILLGPVTRFEWSPRHTGAPGPRQFASCIMLHRECTRRLFRNPKYKRPPAVRARGHNHVVAKVSLRALHPACGSTTRSNTRS</sequence>
<organism evidence="1 2">
    <name type="scientific">Temnothorax longispinosus</name>
    <dbReference type="NCBI Taxonomy" id="300112"/>
    <lineage>
        <taxon>Eukaryota</taxon>
        <taxon>Metazoa</taxon>
        <taxon>Ecdysozoa</taxon>
        <taxon>Arthropoda</taxon>
        <taxon>Hexapoda</taxon>
        <taxon>Insecta</taxon>
        <taxon>Pterygota</taxon>
        <taxon>Neoptera</taxon>
        <taxon>Endopterygota</taxon>
        <taxon>Hymenoptera</taxon>
        <taxon>Apocrita</taxon>
        <taxon>Aculeata</taxon>
        <taxon>Formicoidea</taxon>
        <taxon>Formicidae</taxon>
        <taxon>Myrmicinae</taxon>
        <taxon>Temnothorax</taxon>
    </lineage>
</organism>
<evidence type="ECO:0000313" key="1">
    <source>
        <dbReference type="EMBL" id="TGZ48173.1"/>
    </source>
</evidence>
<dbReference type="EMBL" id="QBLH01002544">
    <property type="protein sequence ID" value="TGZ48173.1"/>
    <property type="molecule type" value="Genomic_DNA"/>
</dbReference>